<dbReference type="STRING" id="158898.SAMN04488548_1341357"/>
<dbReference type="PANTHER" id="PTHR42877">
    <property type="entry name" value="L-ORNITHINE N(5)-MONOOXYGENASE-RELATED"/>
    <property type="match status" value="1"/>
</dbReference>
<sequence length="351" mass="38871">MTGTTTQGGDRVDEIDRPHELDVAIIGAGFAGLGMATQLARRGRESFVVLERADAVGGTWRDNVYPGIACDIPAHLYSFSFRPPADWASRYPSGREIRDYLEQTVADEGLAEHILLNTELRQATWDEASSDWVITAATSDGPGRTFRARSLVLAVGRLSEAKIPDIEGLEGFPGQIVHTAAWHDDVAVDGARVGIVGTGASAVQLIPHLADSAEELVVFCRTAPYVVPREDRRYTADERAALLDPEVAGEVRHRLLTEADGAFRQRLGLHPDIDEIRARARDHLHRQVDDPMLRELLTPITRSVARESCSATTSIRRSRSRRWCSSRARWTRSPNRRQRHAADAPSISMSW</sequence>
<evidence type="ECO:0000313" key="3">
    <source>
        <dbReference type="EMBL" id="SDU46351.1"/>
    </source>
</evidence>
<dbReference type="SUPFAM" id="SSF51905">
    <property type="entry name" value="FAD/NAD(P)-binding domain"/>
    <property type="match status" value="1"/>
</dbReference>
<reference evidence="3 4" key="1">
    <citation type="submission" date="2016-10" db="EMBL/GenBank/DDBJ databases">
        <authorList>
            <person name="de Groot N.N."/>
        </authorList>
    </citation>
    <scope>NUCLEOTIDE SEQUENCE [LARGE SCALE GENOMIC DNA]</scope>
    <source>
        <strain evidence="3 4">DSM 44215</strain>
    </source>
</reference>
<evidence type="ECO:0000313" key="4">
    <source>
        <dbReference type="Proteomes" id="UP000183180"/>
    </source>
</evidence>
<proteinExistence type="predicted"/>
<evidence type="ECO:0000256" key="1">
    <source>
        <dbReference type="SAM" id="MobiDB-lite"/>
    </source>
</evidence>
<dbReference type="InterPro" id="IPR036188">
    <property type="entry name" value="FAD/NAD-bd_sf"/>
</dbReference>
<dbReference type="Proteomes" id="UP000183180">
    <property type="component" value="Unassembled WGS sequence"/>
</dbReference>
<dbReference type="AlphaFoldDB" id="A0A1H2IQQ3"/>
<name>A0A1H2IQQ3_9ACTN</name>
<dbReference type="InterPro" id="IPR023753">
    <property type="entry name" value="FAD/NAD-binding_dom"/>
</dbReference>
<gene>
    <name evidence="3" type="ORF">SAMN04488548_1341357</name>
</gene>
<feature type="region of interest" description="Disordered" evidence="1">
    <location>
        <begin position="327"/>
        <end position="351"/>
    </location>
</feature>
<dbReference type="Pfam" id="PF07992">
    <property type="entry name" value="Pyr_redox_2"/>
    <property type="match status" value="1"/>
</dbReference>
<dbReference type="EMBL" id="FNLM01000034">
    <property type="protein sequence ID" value="SDU46351.1"/>
    <property type="molecule type" value="Genomic_DNA"/>
</dbReference>
<dbReference type="GO" id="GO:0016491">
    <property type="term" value="F:oxidoreductase activity"/>
    <property type="evidence" value="ECO:0007669"/>
    <property type="project" value="InterPro"/>
</dbReference>
<dbReference type="PANTHER" id="PTHR42877:SF4">
    <property type="entry name" value="FAD_NAD(P)-BINDING DOMAIN-CONTAINING PROTEIN-RELATED"/>
    <property type="match status" value="1"/>
</dbReference>
<accession>A0A1H2IQQ3</accession>
<protein>
    <submittedName>
        <fullName evidence="3">Predicted flavoprotein CzcO associated with the cation diffusion facilitator CzcD</fullName>
    </submittedName>
</protein>
<dbReference type="InterPro" id="IPR051209">
    <property type="entry name" value="FAD-bind_Monooxygenase_sf"/>
</dbReference>
<organism evidence="3 4">
    <name type="scientific">Gordonia westfalica</name>
    <dbReference type="NCBI Taxonomy" id="158898"/>
    <lineage>
        <taxon>Bacteria</taxon>
        <taxon>Bacillati</taxon>
        <taxon>Actinomycetota</taxon>
        <taxon>Actinomycetes</taxon>
        <taxon>Mycobacteriales</taxon>
        <taxon>Gordoniaceae</taxon>
        <taxon>Gordonia</taxon>
    </lineage>
</organism>
<evidence type="ECO:0000259" key="2">
    <source>
        <dbReference type="Pfam" id="PF07992"/>
    </source>
</evidence>
<dbReference type="PRINTS" id="PR00419">
    <property type="entry name" value="ADXRDTASE"/>
</dbReference>
<dbReference type="Gene3D" id="3.50.50.60">
    <property type="entry name" value="FAD/NAD(P)-binding domain"/>
    <property type="match status" value="1"/>
</dbReference>
<feature type="domain" description="FAD/NAD(P)-binding" evidence="2">
    <location>
        <begin position="22"/>
        <end position="235"/>
    </location>
</feature>